<dbReference type="InterPro" id="IPR011010">
    <property type="entry name" value="DNA_brk_join_enz"/>
</dbReference>
<evidence type="ECO:0000313" key="2">
    <source>
        <dbReference type="EMBL" id="RCW41093.1"/>
    </source>
</evidence>
<proteinExistence type="predicted"/>
<organism evidence="2 3">
    <name type="scientific">Halopolyspora algeriensis</name>
    <dbReference type="NCBI Taxonomy" id="1500506"/>
    <lineage>
        <taxon>Bacteria</taxon>
        <taxon>Bacillati</taxon>
        <taxon>Actinomycetota</taxon>
        <taxon>Actinomycetes</taxon>
        <taxon>Actinomycetes incertae sedis</taxon>
        <taxon>Halopolyspora</taxon>
    </lineage>
</organism>
<sequence length="209" mass="22800">MIKASRRKTPQQRLVGELDLPRHRSTDPQNFLTEDDYGRLLHRCLHHQDVPLDARVAGALVFVYGLHVARIVELTTDDLDLGDEPQLRINGHDLVLPPALVSLLAQHVATATTTSLVGQAGTPAKWLFPGQQAGRPLAAASLVPKLTAHELPARISRNSALLSLASDLPAAVLSSLLGLSETAAVRWVHRTKRDWHAFLQARAGDLERG</sequence>
<reference evidence="2 3" key="1">
    <citation type="submission" date="2018-07" db="EMBL/GenBank/DDBJ databases">
        <title>Genomic Encyclopedia of Type Strains, Phase III (KMG-III): the genomes of soil and plant-associated and newly described type strains.</title>
        <authorList>
            <person name="Whitman W."/>
        </authorList>
    </citation>
    <scope>NUCLEOTIDE SEQUENCE [LARGE SCALE GENOMIC DNA]</scope>
    <source>
        <strain evidence="2 3">CECT 8575</strain>
    </source>
</reference>
<gene>
    <name evidence="2" type="ORF">DFQ14_109170</name>
</gene>
<dbReference type="EMBL" id="QPJC01000009">
    <property type="protein sequence ID" value="RCW41093.1"/>
    <property type="molecule type" value="Genomic_DNA"/>
</dbReference>
<feature type="region of interest" description="Disordered" evidence="1">
    <location>
        <begin position="1"/>
        <end position="27"/>
    </location>
</feature>
<evidence type="ECO:0000313" key="3">
    <source>
        <dbReference type="Proteomes" id="UP000253495"/>
    </source>
</evidence>
<dbReference type="RefSeq" id="WP_114453887.1">
    <property type="nucleotide sequence ID" value="NZ_QPJC01000009.1"/>
</dbReference>
<dbReference type="OrthoDB" id="3405537at2"/>
<dbReference type="SUPFAM" id="SSF56349">
    <property type="entry name" value="DNA breaking-rejoining enzymes"/>
    <property type="match status" value="1"/>
</dbReference>
<keyword evidence="3" id="KW-1185">Reference proteome</keyword>
<dbReference type="AlphaFoldDB" id="A0A368VN18"/>
<dbReference type="Proteomes" id="UP000253495">
    <property type="component" value="Unassembled WGS sequence"/>
</dbReference>
<comment type="caution">
    <text evidence="2">The sequence shown here is derived from an EMBL/GenBank/DDBJ whole genome shotgun (WGS) entry which is preliminary data.</text>
</comment>
<dbReference type="GO" id="GO:0003677">
    <property type="term" value="F:DNA binding"/>
    <property type="evidence" value="ECO:0007669"/>
    <property type="project" value="InterPro"/>
</dbReference>
<protein>
    <recommendedName>
        <fullName evidence="4">Tyr recombinase domain-containing protein</fullName>
    </recommendedName>
</protein>
<feature type="compositionally biased region" description="Basic residues" evidence="1">
    <location>
        <begin position="1"/>
        <end position="10"/>
    </location>
</feature>
<name>A0A368VN18_9ACTN</name>
<evidence type="ECO:0000256" key="1">
    <source>
        <dbReference type="SAM" id="MobiDB-lite"/>
    </source>
</evidence>
<accession>A0A368VN18</accession>
<evidence type="ECO:0008006" key="4">
    <source>
        <dbReference type="Google" id="ProtNLM"/>
    </source>
</evidence>